<evidence type="ECO:0000313" key="1">
    <source>
        <dbReference type="EMBL" id="MCB8882732.1"/>
    </source>
</evidence>
<sequence length="359" mass="40011">MRIAIYAIAKNEAKHVDGFLKTCQGADFVFVADTGSTDGTVEALRAGGATVVPIMIRPWRFDTARNAALALLPADIDICLALDLDERLSDGWREHFDKEWRPGATRGHYLYAWSHQADGSPGVEYWTDRCHARQGYLWRHACHEALFPDRLEEVHVYFKNLRVDHWPDSSKSRGQYLDLLEVAAAEEPHSARNAFYLTRERIFYRDWTGAEQEARRYLALPSATWKEQNSAVMGYLARCRAAVGDRAHALEWLRRATQTAPERREAWVQLADMLYETGDWAACYAAAAKALAIKKGPTAAFNDPRAASAHPHDLASFAASRLGQHATALKHAQDALSLSPGDERLARNVAALGKLAASA</sequence>
<dbReference type="Gene3D" id="3.90.550.10">
    <property type="entry name" value="Spore Coat Polysaccharide Biosynthesis Protein SpsA, Chain A"/>
    <property type="match status" value="1"/>
</dbReference>
<name>A0A963Z6F9_9PROT</name>
<gene>
    <name evidence="1" type="ORF">ACELLULO517_20980</name>
</gene>
<keyword evidence="2" id="KW-1185">Reference proteome</keyword>
<reference evidence="1 2" key="1">
    <citation type="journal article" date="2021" name="Microorganisms">
        <title>Acidisoma silvae sp. nov. and Acidisomacellulosilytica sp. nov., Two Acidophilic Bacteria Isolated from Decaying Wood, Hydrolyzing Cellulose and Producing Poly-3-hydroxybutyrate.</title>
        <authorList>
            <person name="Mieszkin S."/>
            <person name="Pouder E."/>
            <person name="Uroz S."/>
            <person name="Simon-Colin C."/>
            <person name="Alain K."/>
        </authorList>
    </citation>
    <scope>NUCLEOTIDE SEQUENCE [LARGE SCALE GENOMIC DNA]</scope>
    <source>
        <strain evidence="1 2">HW T5.17</strain>
    </source>
</reference>
<dbReference type="EMBL" id="JAESVA010000009">
    <property type="protein sequence ID" value="MCB8882732.1"/>
    <property type="molecule type" value="Genomic_DNA"/>
</dbReference>
<dbReference type="InterPro" id="IPR011990">
    <property type="entry name" value="TPR-like_helical_dom_sf"/>
</dbReference>
<evidence type="ECO:0000313" key="2">
    <source>
        <dbReference type="Proteomes" id="UP000721844"/>
    </source>
</evidence>
<proteinExistence type="predicted"/>
<dbReference type="SUPFAM" id="SSF48452">
    <property type="entry name" value="TPR-like"/>
    <property type="match status" value="1"/>
</dbReference>
<dbReference type="SUPFAM" id="SSF53448">
    <property type="entry name" value="Nucleotide-diphospho-sugar transferases"/>
    <property type="match status" value="1"/>
</dbReference>
<comment type="caution">
    <text evidence="1">The sequence shown here is derived from an EMBL/GenBank/DDBJ whole genome shotgun (WGS) entry which is preliminary data.</text>
</comment>
<accession>A0A963Z6F9</accession>
<protein>
    <submittedName>
        <fullName evidence="1">Glycosyltransferase family 2 protein</fullName>
    </submittedName>
</protein>
<dbReference type="Gene3D" id="1.25.40.10">
    <property type="entry name" value="Tetratricopeptide repeat domain"/>
    <property type="match status" value="1"/>
</dbReference>
<dbReference type="RefSeq" id="WP_227309390.1">
    <property type="nucleotide sequence ID" value="NZ_JAESVA010000009.1"/>
</dbReference>
<dbReference type="Proteomes" id="UP000721844">
    <property type="component" value="Unassembled WGS sequence"/>
</dbReference>
<dbReference type="InterPro" id="IPR029044">
    <property type="entry name" value="Nucleotide-diphossugar_trans"/>
</dbReference>
<organism evidence="1 2">
    <name type="scientific">Acidisoma cellulosilyticum</name>
    <dbReference type="NCBI Taxonomy" id="2802395"/>
    <lineage>
        <taxon>Bacteria</taxon>
        <taxon>Pseudomonadati</taxon>
        <taxon>Pseudomonadota</taxon>
        <taxon>Alphaproteobacteria</taxon>
        <taxon>Acetobacterales</taxon>
        <taxon>Acidocellaceae</taxon>
        <taxon>Acidisoma</taxon>
    </lineage>
</organism>
<dbReference type="AlphaFoldDB" id="A0A963Z6F9"/>